<name>A0ABN6ZSK6_9CREN</name>
<protein>
    <submittedName>
        <fullName evidence="3">Biotin--[acetyl-CoA-carboxylase] ligase</fullName>
    </submittedName>
</protein>
<dbReference type="RefSeq" id="WP_338252671.1">
    <property type="nucleotide sequence ID" value="NZ_AP028907.1"/>
</dbReference>
<dbReference type="InterPro" id="IPR004408">
    <property type="entry name" value="Biotin_CoA_COase_ligase"/>
</dbReference>
<evidence type="ECO:0000313" key="4">
    <source>
        <dbReference type="Proteomes" id="UP001341135"/>
    </source>
</evidence>
<gene>
    <name evidence="3" type="ORF">PABY_10850</name>
</gene>
<accession>A0ABN6ZSK6</accession>
<keyword evidence="4" id="KW-1185">Reference proteome</keyword>
<dbReference type="GeneID" id="89289107"/>
<dbReference type="Proteomes" id="UP001341135">
    <property type="component" value="Chromosome"/>
</dbReference>
<dbReference type="NCBIfam" id="TIGR00121">
    <property type="entry name" value="birA_ligase"/>
    <property type="match status" value="1"/>
</dbReference>
<dbReference type="InterPro" id="IPR004143">
    <property type="entry name" value="BPL_LPL_catalytic"/>
</dbReference>
<evidence type="ECO:0000259" key="2">
    <source>
        <dbReference type="PROSITE" id="PS51733"/>
    </source>
</evidence>
<dbReference type="Pfam" id="PF03099">
    <property type="entry name" value="BPL_LplA_LipB"/>
    <property type="match status" value="1"/>
</dbReference>
<dbReference type="GO" id="GO:0016874">
    <property type="term" value="F:ligase activity"/>
    <property type="evidence" value="ECO:0007669"/>
    <property type="project" value="UniProtKB-KW"/>
</dbReference>
<dbReference type="EMBL" id="AP028907">
    <property type="protein sequence ID" value="BES81518.1"/>
    <property type="molecule type" value="Genomic_DNA"/>
</dbReference>
<dbReference type="Gene3D" id="3.30.930.10">
    <property type="entry name" value="Bira Bifunctional Protein, Domain 2"/>
    <property type="match status" value="1"/>
</dbReference>
<organism evidence="3 4">
    <name type="scientific">Pyrodictium abyssi</name>
    <dbReference type="NCBI Taxonomy" id="54256"/>
    <lineage>
        <taxon>Archaea</taxon>
        <taxon>Thermoproteota</taxon>
        <taxon>Thermoprotei</taxon>
        <taxon>Desulfurococcales</taxon>
        <taxon>Pyrodictiaceae</taxon>
        <taxon>Pyrodictium</taxon>
    </lineage>
</organism>
<dbReference type="InterPro" id="IPR045864">
    <property type="entry name" value="aa-tRNA-synth_II/BPL/LPL"/>
</dbReference>
<dbReference type="CDD" id="cd16442">
    <property type="entry name" value="BPL"/>
    <property type="match status" value="1"/>
</dbReference>
<evidence type="ECO:0000256" key="1">
    <source>
        <dbReference type="ARBA" id="ARBA00022598"/>
    </source>
</evidence>
<dbReference type="PROSITE" id="PS51733">
    <property type="entry name" value="BPL_LPL_CATALYTIC"/>
    <property type="match status" value="1"/>
</dbReference>
<sequence length="247" mass="26241">MYDSGRRYVCIPRGITGAGARRLAIEVYDTLESTMDTPPPRFPGVTIALEQTRGRGRRGNTWTSPRGGAWLTIHLPGPPPQAAPSLLPVALGGCLAEALEQLPGVEPGAIKVKWPNDLYTARGKLAGILVETAGDTLRVGIGVNVYNQAPPGAARLADHGYRGPLALVYLAVTEAVLTSLEQPHRGLQAARERDMLRGLHVVLETPTGRLAGVARGVTDTGALALETSEGIVEAYCCTVLTWRRLPG</sequence>
<evidence type="ECO:0000313" key="3">
    <source>
        <dbReference type="EMBL" id="BES81518.1"/>
    </source>
</evidence>
<dbReference type="PANTHER" id="PTHR12835:SF5">
    <property type="entry name" value="BIOTIN--PROTEIN LIGASE"/>
    <property type="match status" value="1"/>
</dbReference>
<feature type="domain" description="BPL/LPL catalytic" evidence="2">
    <location>
        <begin position="17"/>
        <end position="188"/>
    </location>
</feature>
<keyword evidence="1 3" id="KW-0436">Ligase</keyword>
<proteinExistence type="predicted"/>
<dbReference type="SUPFAM" id="SSF55681">
    <property type="entry name" value="Class II aaRS and biotin synthetases"/>
    <property type="match status" value="1"/>
</dbReference>
<reference evidence="3 4" key="1">
    <citation type="submission" date="2023-09" db="EMBL/GenBank/DDBJ databases">
        <title>Pyrofollis japonicus gen. nov. sp. nov., a novel member of the family Pyrodictiaceae isolated from the Iheya North hydrothermal field.</title>
        <authorList>
            <person name="Miyazaki U."/>
            <person name="Sanari M."/>
            <person name="Tame A."/>
            <person name="Kitajima M."/>
            <person name="Okamoto A."/>
            <person name="Sawayama S."/>
            <person name="Miyazaki J."/>
            <person name="Takai K."/>
            <person name="Nakagawa S."/>
        </authorList>
    </citation>
    <scope>NUCLEOTIDE SEQUENCE [LARGE SCALE GENOMIC DNA]</scope>
    <source>
        <strain evidence="3 4">AV2</strain>
    </source>
</reference>
<dbReference type="PANTHER" id="PTHR12835">
    <property type="entry name" value="BIOTIN PROTEIN LIGASE"/>
    <property type="match status" value="1"/>
</dbReference>